<dbReference type="RefSeq" id="WP_015905980.1">
    <property type="nucleotide sequence ID" value="NC_012108.1"/>
</dbReference>
<dbReference type="SMART" id="SM00267">
    <property type="entry name" value="GGDEF"/>
    <property type="match status" value="1"/>
</dbReference>
<dbReference type="Pfam" id="PF14827">
    <property type="entry name" value="dCache_3"/>
    <property type="match status" value="1"/>
</dbReference>
<dbReference type="InterPro" id="IPR029150">
    <property type="entry name" value="dCache_3"/>
</dbReference>
<keyword evidence="1" id="KW-1133">Transmembrane helix</keyword>
<organism evidence="4 5">
    <name type="scientific">Desulforapulum autotrophicum (strain ATCC 43914 / DSM 3382 / VKM B-1955 / HRM2)</name>
    <name type="common">Desulfobacterium autotrophicum</name>
    <dbReference type="NCBI Taxonomy" id="177437"/>
    <lineage>
        <taxon>Bacteria</taxon>
        <taxon>Pseudomonadati</taxon>
        <taxon>Thermodesulfobacteriota</taxon>
        <taxon>Desulfobacteria</taxon>
        <taxon>Desulfobacterales</taxon>
        <taxon>Desulfobacteraceae</taxon>
        <taxon>Desulforapulum</taxon>
    </lineage>
</organism>
<dbReference type="SUPFAM" id="SSF55073">
    <property type="entry name" value="Nucleotide cyclase"/>
    <property type="match status" value="1"/>
</dbReference>
<dbReference type="InterPro" id="IPR001633">
    <property type="entry name" value="EAL_dom"/>
</dbReference>
<dbReference type="eggNOG" id="COG5001">
    <property type="taxonomic scope" value="Bacteria"/>
</dbReference>
<feature type="transmembrane region" description="Helical" evidence="1">
    <location>
        <begin position="287"/>
        <end position="310"/>
    </location>
</feature>
<dbReference type="InterPro" id="IPR035919">
    <property type="entry name" value="EAL_sf"/>
</dbReference>
<name>C0QD16_DESAH</name>
<dbReference type="eggNOG" id="COG2202">
    <property type="taxonomic scope" value="Bacteria"/>
</dbReference>
<reference evidence="4 5" key="1">
    <citation type="journal article" date="2009" name="Environ. Microbiol.">
        <title>Genome sequence of Desulfobacterium autotrophicum HRM2, a marine sulfate reducer oxidizing organic carbon completely to carbon dioxide.</title>
        <authorList>
            <person name="Strittmatter A.W."/>
            <person name="Liesegang H."/>
            <person name="Rabus R."/>
            <person name="Decker I."/>
            <person name="Amann J."/>
            <person name="Andres S."/>
            <person name="Henne A."/>
            <person name="Fricke W.F."/>
            <person name="Martinez-Arias R."/>
            <person name="Bartels D."/>
            <person name="Goesmann A."/>
            <person name="Krause L."/>
            <person name="Puehler A."/>
            <person name="Klenk H.P."/>
            <person name="Richter M."/>
            <person name="Schuler M."/>
            <person name="Gloeckner F.O."/>
            <person name="Meyerdierks A."/>
            <person name="Gottschalk G."/>
            <person name="Amann R."/>
        </authorList>
    </citation>
    <scope>NUCLEOTIDE SEQUENCE [LARGE SCALE GENOMIC DNA]</scope>
    <source>
        <strain evidence="5">ATCC 43914 / DSM 3382 / HRM2</strain>
    </source>
</reference>
<evidence type="ECO:0000313" key="5">
    <source>
        <dbReference type="Proteomes" id="UP000000442"/>
    </source>
</evidence>
<dbReference type="SUPFAM" id="SSF55785">
    <property type="entry name" value="PYP-like sensor domain (PAS domain)"/>
    <property type="match status" value="1"/>
</dbReference>
<feature type="domain" description="EAL" evidence="2">
    <location>
        <begin position="688"/>
        <end position="938"/>
    </location>
</feature>
<keyword evidence="1" id="KW-0472">Membrane</keyword>
<dbReference type="Gene3D" id="3.30.450.20">
    <property type="entry name" value="PAS domain"/>
    <property type="match status" value="1"/>
</dbReference>
<dbReference type="NCBIfam" id="TIGR00254">
    <property type="entry name" value="GGDEF"/>
    <property type="match status" value="1"/>
</dbReference>
<dbReference type="Pfam" id="PF00990">
    <property type="entry name" value="GGDEF"/>
    <property type="match status" value="1"/>
</dbReference>
<dbReference type="InterPro" id="IPR000014">
    <property type="entry name" value="PAS"/>
</dbReference>
<dbReference type="KEGG" id="dat:HRM2_41920"/>
<dbReference type="Gene3D" id="3.20.20.450">
    <property type="entry name" value="EAL domain"/>
    <property type="match status" value="1"/>
</dbReference>
<dbReference type="EMBL" id="CP001087">
    <property type="protein sequence ID" value="ACN17248.1"/>
    <property type="molecule type" value="Genomic_DNA"/>
</dbReference>
<proteinExistence type="predicted"/>
<dbReference type="InterPro" id="IPR043128">
    <property type="entry name" value="Rev_trsase/Diguanyl_cyclase"/>
</dbReference>
<dbReference type="GO" id="GO:0003824">
    <property type="term" value="F:catalytic activity"/>
    <property type="evidence" value="ECO:0007669"/>
    <property type="project" value="UniProtKB-ARBA"/>
</dbReference>
<dbReference type="InterPro" id="IPR052155">
    <property type="entry name" value="Biofilm_reg_signaling"/>
</dbReference>
<gene>
    <name evidence="4" type="ordered locus">HRM2_41920</name>
</gene>
<evidence type="ECO:0000256" key="1">
    <source>
        <dbReference type="SAM" id="Phobius"/>
    </source>
</evidence>
<dbReference type="InterPro" id="IPR029787">
    <property type="entry name" value="Nucleotide_cyclase"/>
</dbReference>
<keyword evidence="1" id="KW-0812">Transmembrane</keyword>
<dbReference type="Gene3D" id="3.30.70.270">
    <property type="match status" value="1"/>
</dbReference>
<accession>C0QD16</accession>
<dbReference type="SMART" id="SM00091">
    <property type="entry name" value="PAS"/>
    <property type="match status" value="1"/>
</dbReference>
<dbReference type="STRING" id="177437.HRM2_41920"/>
<dbReference type="Pfam" id="PF00563">
    <property type="entry name" value="EAL"/>
    <property type="match status" value="1"/>
</dbReference>
<dbReference type="SMART" id="SM00052">
    <property type="entry name" value="EAL"/>
    <property type="match status" value="1"/>
</dbReference>
<dbReference type="PROSITE" id="PS50887">
    <property type="entry name" value="GGDEF"/>
    <property type="match status" value="1"/>
</dbReference>
<dbReference type="PANTHER" id="PTHR44757">
    <property type="entry name" value="DIGUANYLATE CYCLASE DGCP"/>
    <property type="match status" value="1"/>
</dbReference>
<dbReference type="HOGENOM" id="CLU_000445_70_44_7"/>
<dbReference type="CDD" id="cd01948">
    <property type="entry name" value="EAL"/>
    <property type="match status" value="1"/>
</dbReference>
<sequence>MSNHKFFSLKWKFIFLISFTLVLLQGYLTGLSYIDAQRAFLDQGEKAQTRYFHIAKTVINNSSKVLELFAESIFPTEASNSSSRLRQERTIALLDENWLNWQFIWGLETAVLTDHEGKKIKEWGRVLKDLSPQIQQVLKKEEPLHTMACEDECYTTMTIPVISSFKAIGTLTLGRSLADGMIEFQNATQTDMVILTRVGKKPVAKDAPYQLSAMTHAAHNTPLLQALKEQHTMDELVHKNIIFHHGKRFYNIQAHAMDNIQNPSSLVLIIDDITAEYKEMHHHLARMVLTSLLGLFSILLVLSLLVHALLKRIATLSSTLPLLARHEYQKVRQVLNSKKTYHRWHDEVDNLIAVARDVTDQLEALKNETQTQTLLLTKKSQDLKREKEFIERLVQTAPILIMTQTCSGEILFVNNAALVLHEVEKEALVGHSFDDFFSAENHHHHDQLMALRQEKEIKSIQYDADMISSSGITHAISWFHSTLYPQEETAPLILTIGLDITDRKRAEEQMVWLATHDHLTNLSNLRHFNHEFERIIDQAKRYDEQVALFYLDLDQFKIINDTQGHHRGDVVLQTVAMTLKRITRKSDLICRIGGDEFTLLMPNATGKAVLTLAKKINQALGKTPVEGMGHNFKISASIGIAIFPQHGTSIHDLLSNADLAMYHAKKSGYGQFHVYSAKQQYQVHLTQRMYWKNVLEEAIENDRFVLYFQPILDLKTDRISHYECLIRLISEQGSVIPPGEFIEYAEVLGLIGHIDRIVMAKAIAQHLEFNKRGMTVGLSINLSGRSLNDRTVSHEIRRLLTLPHVNPEKIIFEITETAAISNFPSARTLINEVKELGCRFAIDDFGVGFSSFQYLKDLAVDYVKIDGSFIRKIDTSHGDRIFVKSMSEIAHALGKKTIAEFVENEAIVSVLREYEIDYAQGYHIGKPQPIEHLNESSH</sequence>
<dbReference type="InterPro" id="IPR000160">
    <property type="entry name" value="GGDEF_dom"/>
</dbReference>
<dbReference type="NCBIfam" id="TIGR00229">
    <property type="entry name" value="sensory_box"/>
    <property type="match status" value="1"/>
</dbReference>
<evidence type="ECO:0000259" key="2">
    <source>
        <dbReference type="PROSITE" id="PS50883"/>
    </source>
</evidence>
<dbReference type="Proteomes" id="UP000000442">
    <property type="component" value="Chromosome"/>
</dbReference>
<dbReference type="PROSITE" id="PS50883">
    <property type="entry name" value="EAL"/>
    <property type="match status" value="1"/>
</dbReference>
<dbReference type="InterPro" id="IPR035965">
    <property type="entry name" value="PAS-like_dom_sf"/>
</dbReference>
<feature type="domain" description="GGDEF" evidence="3">
    <location>
        <begin position="544"/>
        <end position="677"/>
    </location>
</feature>
<keyword evidence="5" id="KW-1185">Reference proteome</keyword>
<evidence type="ECO:0000313" key="4">
    <source>
        <dbReference type="EMBL" id="ACN17248.1"/>
    </source>
</evidence>
<evidence type="ECO:0000259" key="3">
    <source>
        <dbReference type="PROSITE" id="PS50887"/>
    </source>
</evidence>
<dbReference type="OrthoDB" id="9759431at2"/>
<dbReference type="FunFam" id="3.30.70.270:FF:000001">
    <property type="entry name" value="Diguanylate cyclase domain protein"/>
    <property type="match status" value="1"/>
</dbReference>
<dbReference type="SUPFAM" id="SSF141868">
    <property type="entry name" value="EAL domain-like"/>
    <property type="match status" value="1"/>
</dbReference>
<dbReference type="PANTHER" id="PTHR44757:SF2">
    <property type="entry name" value="BIOFILM ARCHITECTURE MAINTENANCE PROTEIN MBAA"/>
    <property type="match status" value="1"/>
</dbReference>
<protein>
    <submittedName>
        <fullName evidence="4">Uncharacterized protein</fullName>
    </submittedName>
</protein>
<dbReference type="AlphaFoldDB" id="C0QD16"/>
<dbReference type="CDD" id="cd01949">
    <property type="entry name" value="GGDEF"/>
    <property type="match status" value="1"/>
</dbReference>